<dbReference type="InParanoid" id="A2DTF5"/>
<dbReference type="VEuPathDB" id="TrichDB:TVAGG3_0593370"/>
<keyword evidence="2" id="KW-0802">TPR repeat</keyword>
<dbReference type="InterPro" id="IPR011989">
    <property type="entry name" value="ARM-like"/>
</dbReference>
<dbReference type="InterPro" id="IPR016024">
    <property type="entry name" value="ARM-type_fold"/>
</dbReference>
<dbReference type="SMR" id="A2DTF5"/>
<dbReference type="SUPFAM" id="SSF48452">
    <property type="entry name" value="TPR-like"/>
    <property type="match status" value="1"/>
</dbReference>
<evidence type="ECO:0008006" key="5">
    <source>
        <dbReference type="Google" id="ProtNLM"/>
    </source>
</evidence>
<evidence type="ECO:0000313" key="3">
    <source>
        <dbReference type="EMBL" id="EAY16264.1"/>
    </source>
</evidence>
<evidence type="ECO:0000256" key="2">
    <source>
        <dbReference type="ARBA" id="ARBA00022803"/>
    </source>
</evidence>
<proteinExistence type="predicted"/>
<dbReference type="PANTHER" id="PTHR22904">
    <property type="entry name" value="TPR REPEAT CONTAINING PROTEIN"/>
    <property type="match status" value="1"/>
</dbReference>
<evidence type="ECO:0000256" key="1">
    <source>
        <dbReference type="ARBA" id="ARBA00022737"/>
    </source>
</evidence>
<dbReference type="PANTHER" id="PTHR22904:SF523">
    <property type="entry name" value="STRESS-INDUCED-PHOSPHOPROTEIN 1"/>
    <property type="match status" value="1"/>
</dbReference>
<dbReference type="OrthoDB" id="2423701at2759"/>
<sequence length="556" mass="62123">MESLIPFKDEGIQKMSDNNFEQAILSFNNVIEKLDPKTNEEAVLYMVCLLNRSACYIQLNKFEEGVNDANEVIKLYQRLRPEETQLKMDQKAIETDPLTVPLSNAYVRKGQADELQGKMLDALHNYAAASSLKMDGDGQIGMKSVLQRLGVPEINQADPQLQQFSMILVHLLSDVNILIALNNMLQFLLEGDVKEEQIVKYNDTGCCRILYAVIQLYMDNEVIVTTAITTLRVLAEKGAQDPFNGFLVMRVAADHWKASKNVVSDIIRFLAGAPIELFPYLARADFIPVCIDALDFDLENSDFDNIFYVLFHLSFGQEQLVQIGAEGAVEKALSIKTKASLLFLSKAALLVDNMRVIEREEGSSWALSEAEKNQEDKHVVAAAAVILSQLFVLASVDETAVPKDELKQKATKVYELFFPLATKYSKDSDVISPIFSALAACAEFNIEFIKEKRVIQAASAILTMHLDDEPCVVNIVSLLYMCCVNGLLEEIKTVRSAVPTVVSTLKDHADNLQLVERAVAIIVECDHPSKKKLFEAAIKQQPESPILAKYKNQFQQ</sequence>
<dbReference type="KEGG" id="tva:4774260"/>
<dbReference type="VEuPathDB" id="TrichDB:TVAG_423170"/>
<dbReference type="GO" id="GO:0051879">
    <property type="term" value="F:Hsp90 protein binding"/>
    <property type="evidence" value="ECO:0000318"/>
    <property type="project" value="GO_Central"/>
</dbReference>
<dbReference type="Proteomes" id="UP000001542">
    <property type="component" value="Unassembled WGS sequence"/>
</dbReference>
<keyword evidence="1" id="KW-0677">Repeat</keyword>
<dbReference type="RefSeq" id="XP_001328487.1">
    <property type="nucleotide sequence ID" value="XM_001328452.1"/>
</dbReference>
<keyword evidence="4" id="KW-1185">Reference proteome</keyword>
<reference evidence="3" key="2">
    <citation type="journal article" date="2007" name="Science">
        <title>Draft genome sequence of the sexually transmitted pathogen Trichomonas vaginalis.</title>
        <authorList>
            <person name="Carlton J.M."/>
            <person name="Hirt R.P."/>
            <person name="Silva J.C."/>
            <person name="Delcher A.L."/>
            <person name="Schatz M."/>
            <person name="Zhao Q."/>
            <person name="Wortman J.R."/>
            <person name="Bidwell S.L."/>
            <person name="Alsmark U.C.M."/>
            <person name="Besteiro S."/>
            <person name="Sicheritz-Ponten T."/>
            <person name="Noel C.J."/>
            <person name="Dacks J.B."/>
            <person name="Foster P.G."/>
            <person name="Simillion C."/>
            <person name="Van de Peer Y."/>
            <person name="Miranda-Saavedra D."/>
            <person name="Barton G.J."/>
            <person name="Westrop G.D."/>
            <person name="Mueller S."/>
            <person name="Dessi D."/>
            <person name="Fiori P.L."/>
            <person name="Ren Q."/>
            <person name="Paulsen I."/>
            <person name="Zhang H."/>
            <person name="Bastida-Corcuera F.D."/>
            <person name="Simoes-Barbosa A."/>
            <person name="Brown M.T."/>
            <person name="Hayes R.D."/>
            <person name="Mukherjee M."/>
            <person name="Okumura C.Y."/>
            <person name="Schneider R."/>
            <person name="Smith A.J."/>
            <person name="Vanacova S."/>
            <person name="Villalvazo M."/>
            <person name="Haas B.J."/>
            <person name="Pertea M."/>
            <person name="Feldblyum T.V."/>
            <person name="Utterback T.R."/>
            <person name="Shu C.L."/>
            <person name="Osoegawa K."/>
            <person name="de Jong P.J."/>
            <person name="Hrdy I."/>
            <person name="Horvathova L."/>
            <person name="Zubacova Z."/>
            <person name="Dolezal P."/>
            <person name="Malik S.B."/>
            <person name="Logsdon J.M. Jr."/>
            <person name="Henze K."/>
            <person name="Gupta A."/>
            <person name="Wang C.C."/>
            <person name="Dunne R.L."/>
            <person name="Upcroft J.A."/>
            <person name="Upcroft P."/>
            <person name="White O."/>
            <person name="Salzberg S.L."/>
            <person name="Tang P."/>
            <person name="Chiu C.-H."/>
            <person name="Lee Y.-S."/>
            <person name="Embley T.M."/>
            <person name="Coombs G.H."/>
            <person name="Mottram J.C."/>
            <person name="Tachezy J."/>
            <person name="Fraser-Liggett C.M."/>
            <person name="Johnson P.J."/>
        </authorList>
    </citation>
    <scope>NUCLEOTIDE SEQUENCE [LARGE SCALE GENOMIC DNA]</scope>
    <source>
        <strain evidence="3">G3</strain>
    </source>
</reference>
<accession>A2DTF5</accession>
<organism evidence="3 4">
    <name type="scientific">Trichomonas vaginalis (strain ATCC PRA-98 / G3)</name>
    <dbReference type="NCBI Taxonomy" id="412133"/>
    <lineage>
        <taxon>Eukaryota</taxon>
        <taxon>Metamonada</taxon>
        <taxon>Parabasalia</taxon>
        <taxon>Trichomonadida</taxon>
        <taxon>Trichomonadidae</taxon>
        <taxon>Trichomonas</taxon>
    </lineage>
</organism>
<dbReference type="Gene3D" id="1.25.10.10">
    <property type="entry name" value="Leucine-rich Repeat Variant"/>
    <property type="match status" value="1"/>
</dbReference>
<evidence type="ECO:0000313" key="4">
    <source>
        <dbReference type="Proteomes" id="UP000001542"/>
    </source>
</evidence>
<gene>
    <name evidence="3" type="ORF">TVAG_423170</name>
</gene>
<dbReference type="Gene3D" id="1.25.40.10">
    <property type="entry name" value="Tetratricopeptide repeat domain"/>
    <property type="match status" value="1"/>
</dbReference>
<dbReference type="SUPFAM" id="SSF48371">
    <property type="entry name" value="ARM repeat"/>
    <property type="match status" value="1"/>
</dbReference>
<dbReference type="EMBL" id="DS113244">
    <property type="protein sequence ID" value="EAY16264.1"/>
    <property type="molecule type" value="Genomic_DNA"/>
</dbReference>
<dbReference type="AlphaFoldDB" id="A2DTF5"/>
<protein>
    <recommendedName>
        <fullName evidence="5">TPR Domain containing protein</fullName>
    </recommendedName>
</protein>
<dbReference type="InterPro" id="IPR011990">
    <property type="entry name" value="TPR-like_helical_dom_sf"/>
</dbReference>
<reference evidence="3" key="1">
    <citation type="submission" date="2006-10" db="EMBL/GenBank/DDBJ databases">
        <authorList>
            <person name="Amadeo P."/>
            <person name="Zhao Q."/>
            <person name="Wortman J."/>
            <person name="Fraser-Liggett C."/>
            <person name="Carlton J."/>
        </authorList>
    </citation>
    <scope>NUCLEOTIDE SEQUENCE</scope>
    <source>
        <strain evidence="3">G3</strain>
    </source>
</reference>
<name>A2DTF5_TRIV3</name>